<proteinExistence type="predicted"/>
<evidence type="ECO:0000313" key="2">
    <source>
        <dbReference type="Proteomes" id="UP001596368"/>
    </source>
</evidence>
<organism evidence="1 2">
    <name type="scientific">Halobaculum litoreum</name>
    <dbReference type="NCBI Taxonomy" id="3031998"/>
    <lineage>
        <taxon>Archaea</taxon>
        <taxon>Methanobacteriati</taxon>
        <taxon>Methanobacteriota</taxon>
        <taxon>Stenosarchaea group</taxon>
        <taxon>Halobacteria</taxon>
        <taxon>Halobacteriales</taxon>
        <taxon>Haloferacaceae</taxon>
        <taxon>Halobaculum</taxon>
    </lineage>
</organism>
<name>A0ABD5XTR8_9EURY</name>
<keyword evidence="2" id="KW-1185">Reference proteome</keyword>
<dbReference type="SUPFAM" id="SSF48576">
    <property type="entry name" value="Terpenoid synthases"/>
    <property type="match status" value="1"/>
</dbReference>
<reference evidence="1 2" key="1">
    <citation type="journal article" date="2019" name="Int. J. Syst. Evol. Microbiol.">
        <title>The Global Catalogue of Microorganisms (GCM) 10K type strain sequencing project: providing services to taxonomists for standard genome sequencing and annotation.</title>
        <authorList>
            <consortium name="The Broad Institute Genomics Platform"/>
            <consortium name="The Broad Institute Genome Sequencing Center for Infectious Disease"/>
            <person name="Wu L."/>
            <person name="Ma J."/>
        </authorList>
    </citation>
    <scope>NUCLEOTIDE SEQUENCE [LARGE SCALE GENOMIC DNA]</scope>
    <source>
        <strain evidence="1 2">DT92</strain>
    </source>
</reference>
<evidence type="ECO:0000313" key="1">
    <source>
        <dbReference type="EMBL" id="MFC7135534.1"/>
    </source>
</evidence>
<dbReference type="EMBL" id="JBHSZG010000001">
    <property type="protein sequence ID" value="MFC7135534.1"/>
    <property type="molecule type" value="Genomic_DNA"/>
</dbReference>
<gene>
    <name evidence="1" type="ORF">ACFQRB_00735</name>
</gene>
<comment type="caution">
    <text evidence="1">The sequence shown here is derived from an EMBL/GenBank/DDBJ whole genome shotgun (WGS) entry which is preliminary data.</text>
</comment>
<protein>
    <submittedName>
        <fullName evidence="1">Uncharacterized protein</fullName>
    </submittedName>
</protein>
<dbReference type="AlphaFoldDB" id="A0ABD5XTR8"/>
<dbReference type="InterPro" id="IPR008949">
    <property type="entry name" value="Isoprenoid_synthase_dom_sf"/>
</dbReference>
<sequence>MFGYDLRQALNAMEYSRVLNDHLAMANLGGATHYDAHNMVMFPYADVDVMYSPGFDAGDLGVVRELIWDLQRMARIGNWLTTWEREIGEGDYTAGVVVYALRNGIVTREQLEAATADGDPTAVDRIEAHGVEDVFLAEWRHLHRKVRDRDLTADSVDLDAFAEGMETVMDHHLASEGYK</sequence>
<dbReference type="Proteomes" id="UP001596368">
    <property type="component" value="Unassembled WGS sequence"/>
</dbReference>
<accession>A0ABD5XTR8</accession>